<reference evidence="1" key="1">
    <citation type="submission" date="2014-11" db="EMBL/GenBank/DDBJ databases">
        <authorList>
            <person name="Otto D Thomas"/>
            <person name="Naeem Raeece"/>
        </authorList>
    </citation>
    <scope>NUCLEOTIDE SEQUENCE</scope>
</reference>
<sequence length="133" mass="15436">MIRPRLRCVSMLCSNPTAGNLWNVSAASAGSVRQLHEEPGKGPDAEPDLLTSQFSKEKRKVREWFEGRKAMLAKAPPIVRSWKVRVVMEEYRRRCAHTYGALWMRREWPFYRHVAREKLLGSSRYTSESDKKG</sequence>
<dbReference type="PhylomeDB" id="A0A0G4I5I5"/>
<gene>
    <name evidence="1" type="ORF">Cvel_11187</name>
</gene>
<name>A0A0G4I5I5_9ALVE</name>
<organism evidence="1">
    <name type="scientific">Chromera velia CCMP2878</name>
    <dbReference type="NCBI Taxonomy" id="1169474"/>
    <lineage>
        <taxon>Eukaryota</taxon>
        <taxon>Sar</taxon>
        <taxon>Alveolata</taxon>
        <taxon>Colpodellida</taxon>
        <taxon>Chromeraceae</taxon>
        <taxon>Chromera</taxon>
    </lineage>
</organism>
<dbReference type="VEuPathDB" id="CryptoDB:Cvel_11187"/>
<protein>
    <submittedName>
        <fullName evidence="1">Uncharacterized protein</fullName>
    </submittedName>
</protein>
<dbReference type="AlphaFoldDB" id="A0A0G4I5I5"/>
<evidence type="ECO:0000313" key="1">
    <source>
        <dbReference type="EMBL" id="CEM52268.1"/>
    </source>
</evidence>
<dbReference type="EMBL" id="CDMZ01005198">
    <property type="protein sequence ID" value="CEM52268.1"/>
    <property type="molecule type" value="Genomic_DNA"/>
</dbReference>
<proteinExistence type="predicted"/>
<accession>A0A0G4I5I5</accession>